<dbReference type="STRING" id="1797457.A2160_04265"/>
<dbReference type="InterPro" id="IPR003735">
    <property type="entry name" value="Metal_Tscrpt_repr"/>
</dbReference>
<evidence type="ECO:0008006" key="3">
    <source>
        <dbReference type="Google" id="ProtNLM"/>
    </source>
</evidence>
<evidence type="ECO:0000313" key="1">
    <source>
        <dbReference type="EMBL" id="OGD62951.1"/>
    </source>
</evidence>
<accession>A0A1F5E6J5</accession>
<sequence>MVEKSKVKSQKSKVRDRLRRISGQIQGIEKMVADNKDCLQVVQQVVAARNALGKVATIILTQESCKLSKQKSTKKFEKIINNLICLRENS</sequence>
<dbReference type="Gene3D" id="1.20.58.1000">
    <property type="entry name" value="Metal-sensitive repressor, helix protomer"/>
    <property type="match status" value="1"/>
</dbReference>
<dbReference type="Pfam" id="PF02583">
    <property type="entry name" value="Trns_repr_metal"/>
    <property type="match status" value="1"/>
</dbReference>
<dbReference type="GO" id="GO:0046872">
    <property type="term" value="F:metal ion binding"/>
    <property type="evidence" value="ECO:0007669"/>
    <property type="project" value="InterPro"/>
</dbReference>
<reference evidence="1 2" key="1">
    <citation type="journal article" date="2016" name="Nat. Commun.">
        <title>Thousands of microbial genomes shed light on interconnected biogeochemical processes in an aquifer system.</title>
        <authorList>
            <person name="Anantharaman K."/>
            <person name="Brown C.T."/>
            <person name="Hug L.A."/>
            <person name="Sharon I."/>
            <person name="Castelle C.J."/>
            <person name="Probst A.J."/>
            <person name="Thomas B.C."/>
            <person name="Singh A."/>
            <person name="Wilkins M.J."/>
            <person name="Karaoz U."/>
            <person name="Brodie E.L."/>
            <person name="Williams K.H."/>
            <person name="Hubbard S.S."/>
            <person name="Banfield J.F."/>
        </authorList>
    </citation>
    <scope>NUCLEOTIDE SEQUENCE [LARGE SCALE GENOMIC DNA]</scope>
</reference>
<dbReference type="InterPro" id="IPR038390">
    <property type="entry name" value="Metal_Tscrpt_repr_sf"/>
</dbReference>
<gene>
    <name evidence="1" type="ORF">A2160_04265</name>
</gene>
<dbReference type="GO" id="GO:0003677">
    <property type="term" value="F:DNA binding"/>
    <property type="evidence" value="ECO:0007669"/>
    <property type="project" value="InterPro"/>
</dbReference>
<dbReference type="AlphaFoldDB" id="A0A1F5E6J5"/>
<protein>
    <recommendedName>
        <fullName evidence="3">Transcriptional regulator</fullName>
    </recommendedName>
</protein>
<organism evidence="1 2">
    <name type="scientific">Candidatus Beckwithbacteria bacterium RBG_13_42_9</name>
    <dbReference type="NCBI Taxonomy" id="1797457"/>
    <lineage>
        <taxon>Bacteria</taxon>
        <taxon>Candidatus Beckwithiibacteriota</taxon>
    </lineage>
</organism>
<proteinExistence type="predicted"/>
<evidence type="ECO:0000313" key="2">
    <source>
        <dbReference type="Proteomes" id="UP000177006"/>
    </source>
</evidence>
<dbReference type="GO" id="GO:0045892">
    <property type="term" value="P:negative regulation of DNA-templated transcription"/>
    <property type="evidence" value="ECO:0007669"/>
    <property type="project" value="UniProtKB-ARBA"/>
</dbReference>
<dbReference type="PANTHER" id="PTHR33677">
    <property type="entry name" value="TRANSCRIPTIONAL REPRESSOR FRMR-RELATED"/>
    <property type="match status" value="1"/>
</dbReference>
<name>A0A1F5E6J5_9BACT</name>
<comment type="caution">
    <text evidence="1">The sequence shown here is derived from an EMBL/GenBank/DDBJ whole genome shotgun (WGS) entry which is preliminary data.</text>
</comment>
<dbReference type="Proteomes" id="UP000177006">
    <property type="component" value="Unassembled WGS sequence"/>
</dbReference>
<dbReference type="EMBL" id="MEZK01000014">
    <property type="protein sequence ID" value="OGD62951.1"/>
    <property type="molecule type" value="Genomic_DNA"/>
</dbReference>
<dbReference type="PANTHER" id="PTHR33677:SF5">
    <property type="entry name" value="TRANSCRIPTIONAL REPRESSOR FRMR"/>
    <property type="match status" value="1"/>
</dbReference>